<evidence type="ECO:0000256" key="1">
    <source>
        <dbReference type="SAM" id="Coils"/>
    </source>
</evidence>
<keyword evidence="1" id="KW-0175">Coiled coil</keyword>
<comment type="caution">
    <text evidence="2">The sequence shown here is derived from an EMBL/GenBank/DDBJ whole genome shotgun (WGS) entry which is preliminary data.</text>
</comment>
<feature type="coiled-coil region" evidence="1">
    <location>
        <begin position="48"/>
        <end position="75"/>
    </location>
</feature>
<name>R6IJX9_9FIRM</name>
<organism evidence="2">
    <name type="scientific">Phascolarctobacterium faecium</name>
    <dbReference type="NCBI Taxonomy" id="33025"/>
    <lineage>
        <taxon>Bacteria</taxon>
        <taxon>Bacillati</taxon>
        <taxon>Bacillota</taxon>
        <taxon>Negativicutes</taxon>
        <taxon>Acidaminococcales</taxon>
        <taxon>Acidaminococcaceae</taxon>
        <taxon>Phascolarctobacterium</taxon>
    </lineage>
</organism>
<evidence type="ECO:0000313" key="2">
    <source>
        <dbReference type="EMBL" id="CDB45666.1"/>
    </source>
</evidence>
<protein>
    <submittedName>
        <fullName evidence="2">Uncharacterized protein</fullName>
    </submittedName>
</protein>
<dbReference type="STRING" id="1262914.BN533_00791"/>
<gene>
    <name evidence="2" type="ORF">BN533_00791</name>
</gene>
<dbReference type="EMBL" id="CBDS010000052">
    <property type="protein sequence ID" value="CDB45666.1"/>
    <property type="molecule type" value="Genomic_DNA"/>
</dbReference>
<dbReference type="RefSeq" id="WP_021717693.1">
    <property type="nucleotide sequence ID" value="NZ_FR885222.1"/>
</dbReference>
<dbReference type="AlphaFoldDB" id="R6IJX9"/>
<proteinExistence type="predicted"/>
<dbReference type="eggNOG" id="COG1595">
    <property type="taxonomic scope" value="Bacteria"/>
</dbReference>
<sequence length="175" mass="19934">MTEQEINKFIKRAAKEAALEAVKSALAVVKPAGKGNCYKQTEARLYAYPTLLENIKRYRLDIEDLKREKITEKSKDITSFSVDGIRLTPEERQAGKILAVEIKLQRDKKEVDEINAALKAIEGDEYYSVVAMKYFQKASDEKIAGQIPCAERTVRYNRSRLIKQMALRLYGAEAL</sequence>
<accession>R6IJX9</accession>
<dbReference type="HOGENOM" id="CLU_125863_0_0_9"/>
<reference evidence="2" key="1">
    <citation type="submission" date="2012-11" db="EMBL/GenBank/DDBJ databases">
        <title>Dependencies among metagenomic species, viruses, plasmids and units of genetic variation.</title>
        <authorList>
            <person name="Nielsen H.B."/>
            <person name="Almeida M."/>
            <person name="Juncker A.S."/>
            <person name="Rasmussen S."/>
            <person name="Li J."/>
            <person name="Sunagawa S."/>
            <person name="Plichta D."/>
            <person name="Gautier L."/>
            <person name="Le Chatelier E."/>
            <person name="Peletier E."/>
            <person name="Bonde I."/>
            <person name="Nielsen T."/>
            <person name="Manichanh C."/>
            <person name="Arumugam M."/>
            <person name="Batto J."/>
            <person name="Santos M.B.Q.D."/>
            <person name="Blom N."/>
            <person name="Borruel N."/>
            <person name="Burgdorf K.S."/>
            <person name="Boumezbeur F."/>
            <person name="Casellas F."/>
            <person name="Dore J."/>
            <person name="Guarner F."/>
            <person name="Hansen T."/>
            <person name="Hildebrand F."/>
            <person name="Kaas R.S."/>
            <person name="Kennedy S."/>
            <person name="Kristiansen K."/>
            <person name="Kultima J.R."/>
            <person name="Leonard P."/>
            <person name="Levenez F."/>
            <person name="Lund O."/>
            <person name="Moumen B."/>
            <person name="Le Paslier D."/>
            <person name="Pons N."/>
            <person name="Pedersen O."/>
            <person name="Prifti E."/>
            <person name="Qin J."/>
            <person name="Raes J."/>
            <person name="Tap J."/>
            <person name="Tims S."/>
            <person name="Ussery D.W."/>
            <person name="Yamada T."/>
            <person name="MetaHit consortium"/>
            <person name="Renault P."/>
            <person name="Sicheritz-Ponten T."/>
            <person name="Bork P."/>
            <person name="Wang J."/>
            <person name="Brunak S."/>
            <person name="Ehrlich S.D."/>
        </authorList>
    </citation>
    <scope>NUCLEOTIDE SEQUENCE [LARGE SCALE GENOMIC DNA]</scope>
</reference>